<dbReference type="PANTHER" id="PTHR33993">
    <property type="entry name" value="GLYOXALASE-RELATED"/>
    <property type="match status" value="1"/>
</dbReference>
<reference evidence="1 2" key="1">
    <citation type="submission" date="2014-08" db="EMBL/GenBank/DDBJ databases">
        <title>Genomic and Phenotypic Diversity of Colwellia psychrerythraea strains from Disparate Marine Basins.</title>
        <authorList>
            <person name="Techtmann S.M."/>
            <person name="Stelling S.C."/>
            <person name="Utturkar S.M."/>
            <person name="Alshibli N."/>
            <person name="Harris A."/>
            <person name="Brown S.D."/>
            <person name="Hazen T.C."/>
        </authorList>
    </citation>
    <scope>NUCLEOTIDE SEQUENCE [LARGE SCALE GENOMIC DNA]</scope>
    <source>
        <strain evidence="1 2">GAB14E</strain>
    </source>
</reference>
<dbReference type="RefSeq" id="WP_052093558.1">
    <property type="nucleotide sequence ID" value="NZ_JQEC01000015.1"/>
</dbReference>
<dbReference type="AlphaFoldDB" id="A0A099KX54"/>
<evidence type="ECO:0000313" key="1">
    <source>
        <dbReference type="EMBL" id="KGJ95141.1"/>
    </source>
</evidence>
<dbReference type="EMBL" id="JQEC01000015">
    <property type="protein sequence ID" value="KGJ95141.1"/>
    <property type="molecule type" value="Genomic_DNA"/>
</dbReference>
<protein>
    <submittedName>
        <fullName evidence="1">Glyoxalase-like domain containing protein</fullName>
    </submittedName>
</protein>
<proteinExistence type="predicted"/>
<evidence type="ECO:0000313" key="2">
    <source>
        <dbReference type="Proteomes" id="UP000029868"/>
    </source>
</evidence>
<dbReference type="InterPro" id="IPR052164">
    <property type="entry name" value="Anthracycline_SecMetBiosynth"/>
</dbReference>
<gene>
    <name evidence="1" type="ORF">GAB14E_1923</name>
</gene>
<dbReference type="OrthoDB" id="9793039at2"/>
<dbReference type="Proteomes" id="UP000029868">
    <property type="component" value="Unassembled WGS sequence"/>
</dbReference>
<sequence length="161" mass="17678">MYGEGLGEMAWMDLSVPDAQAVSAFYQNVLGWDREPMAMTLDNETYNDFIMTSAIKSDELSEVTGTDKDDSVNEGESENASSCLKSSSLVTGICHARGENKDMPAMWLPYFLVKDLDESIGKVVVYGGSLFTNIKNVGEDRYVVFKDPAGAMAAIYQKAEK</sequence>
<organism evidence="1 2">
    <name type="scientific">Colwellia psychrerythraea</name>
    <name type="common">Vibrio psychroerythus</name>
    <dbReference type="NCBI Taxonomy" id="28229"/>
    <lineage>
        <taxon>Bacteria</taxon>
        <taxon>Pseudomonadati</taxon>
        <taxon>Pseudomonadota</taxon>
        <taxon>Gammaproteobacteria</taxon>
        <taxon>Alteromonadales</taxon>
        <taxon>Colwelliaceae</taxon>
        <taxon>Colwellia</taxon>
    </lineage>
</organism>
<accession>A0A099KX54</accession>
<name>A0A099KX54_COLPS</name>
<dbReference type="PATRIC" id="fig|28229.3.peg.1529"/>
<dbReference type="InterPro" id="IPR029068">
    <property type="entry name" value="Glyas_Bleomycin-R_OHBP_Dase"/>
</dbReference>
<dbReference type="Gene3D" id="3.10.180.10">
    <property type="entry name" value="2,3-Dihydroxybiphenyl 1,2-Dioxygenase, domain 1"/>
    <property type="match status" value="2"/>
</dbReference>
<comment type="caution">
    <text evidence="1">The sequence shown here is derived from an EMBL/GenBank/DDBJ whole genome shotgun (WGS) entry which is preliminary data.</text>
</comment>
<dbReference type="SUPFAM" id="SSF54593">
    <property type="entry name" value="Glyoxalase/Bleomycin resistance protein/Dihydroxybiphenyl dioxygenase"/>
    <property type="match status" value="1"/>
</dbReference>
<dbReference type="PANTHER" id="PTHR33993:SF14">
    <property type="entry name" value="GB|AAF24581.1"/>
    <property type="match status" value="1"/>
</dbReference>